<dbReference type="AlphaFoldDB" id="A0A1G9NJH6"/>
<dbReference type="SUPFAM" id="SSF51556">
    <property type="entry name" value="Metallo-dependent hydrolases"/>
    <property type="match status" value="1"/>
</dbReference>
<dbReference type="Gene3D" id="3.20.20.140">
    <property type="entry name" value="Metal-dependent hydrolases"/>
    <property type="match status" value="1"/>
</dbReference>
<dbReference type="GO" id="GO:0016787">
    <property type="term" value="F:hydrolase activity"/>
    <property type="evidence" value="ECO:0007669"/>
    <property type="project" value="InterPro"/>
</dbReference>
<organism evidence="3 4">
    <name type="scientific">Dendrosporobacter quercicolus</name>
    <dbReference type="NCBI Taxonomy" id="146817"/>
    <lineage>
        <taxon>Bacteria</taxon>
        <taxon>Bacillati</taxon>
        <taxon>Bacillota</taxon>
        <taxon>Negativicutes</taxon>
        <taxon>Selenomonadales</taxon>
        <taxon>Sporomusaceae</taxon>
        <taxon>Dendrosporobacter</taxon>
    </lineage>
</organism>
<dbReference type="Proteomes" id="UP000214880">
    <property type="component" value="Unassembled WGS sequence"/>
</dbReference>
<dbReference type="GO" id="GO:0016831">
    <property type="term" value="F:carboxy-lyase activity"/>
    <property type="evidence" value="ECO:0007669"/>
    <property type="project" value="InterPro"/>
</dbReference>
<dbReference type="OrthoDB" id="9777673at2"/>
<protein>
    <submittedName>
        <fullName evidence="3">Gamma-resorcylate decarboxylase</fullName>
    </submittedName>
</protein>
<keyword evidence="1" id="KW-0456">Lyase</keyword>
<reference evidence="3 4" key="1">
    <citation type="submission" date="2016-10" db="EMBL/GenBank/DDBJ databases">
        <authorList>
            <person name="de Groot N.N."/>
        </authorList>
    </citation>
    <scope>NUCLEOTIDE SEQUENCE [LARGE SCALE GENOMIC DNA]</scope>
    <source>
        <strain evidence="3 4">DSM 1736</strain>
    </source>
</reference>
<proteinExistence type="predicted"/>
<dbReference type="PANTHER" id="PTHR21240:SF30">
    <property type="entry name" value="AMIDOHYDROLASE-RELATED DOMAIN-CONTAINING PROTEIN-RELATED"/>
    <property type="match status" value="1"/>
</dbReference>
<feature type="domain" description="Amidohydrolase-related" evidence="2">
    <location>
        <begin position="37"/>
        <end position="328"/>
    </location>
</feature>
<evidence type="ECO:0000259" key="2">
    <source>
        <dbReference type="Pfam" id="PF04909"/>
    </source>
</evidence>
<accession>A0A1G9NJH6</accession>
<dbReference type="InterPro" id="IPR032466">
    <property type="entry name" value="Metal_Hydrolase"/>
</dbReference>
<evidence type="ECO:0000313" key="4">
    <source>
        <dbReference type="Proteomes" id="UP000214880"/>
    </source>
</evidence>
<dbReference type="Pfam" id="PF04909">
    <property type="entry name" value="Amidohydro_2"/>
    <property type="match status" value="1"/>
</dbReference>
<dbReference type="InterPro" id="IPR006680">
    <property type="entry name" value="Amidohydro-rel"/>
</dbReference>
<keyword evidence="4" id="KW-1185">Reference proteome</keyword>
<dbReference type="GO" id="GO:0019748">
    <property type="term" value="P:secondary metabolic process"/>
    <property type="evidence" value="ECO:0007669"/>
    <property type="project" value="TreeGrafter"/>
</dbReference>
<gene>
    <name evidence="3" type="ORF">SAMN04488502_1011031</name>
</gene>
<dbReference type="GO" id="GO:0005829">
    <property type="term" value="C:cytosol"/>
    <property type="evidence" value="ECO:0007669"/>
    <property type="project" value="TreeGrafter"/>
</dbReference>
<sequence length="328" mass="37393">MKKIALEEAFAVKGVEKFTPQLLSLREFRQNEAKLIDLADMRIRAMDEGEVDIAVVSATSPSIQGLENHQIEVETARAWNDYVAEAIQSRRNRLRAFACLPMREPDAAIEELTRAVKDLGLVGALINGYDNAGNLAPIYYDAPEYLDFWKAAEALDVPVYIHPRTVPDDRETTYKPYPELRGAAWGFHVETAEHVLRMIISGLFDQVPNLKIILGHAGEFLPFWCYRIDHRIQREGWDGEVAAKNGRPRKLSVTEYVKRNIYATTSGFFYTPALEHILRVLGPEHVMYSADYPYEDMTEANEWFKTLDFVPGVLQAIAYDNAKRILKL</sequence>
<dbReference type="EMBL" id="FNHB01000001">
    <property type="protein sequence ID" value="SDL86514.1"/>
    <property type="molecule type" value="Genomic_DNA"/>
</dbReference>
<dbReference type="RefSeq" id="WP_092069130.1">
    <property type="nucleotide sequence ID" value="NZ_FNHB01000001.1"/>
</dbReference>
<evidence type="ECO:0000313" key="3">
    <source>
        <dbReference type="EMBL" id="SDL86514.1"/>
    </source>
</evidence>
<dbReference type="PANTHER" id="PTHR21240">
    <property type="entry name" value="2-AMINO-3-CARBOXYLMUCONATE-6-SEMIALDEHYDE DECARBOXYLASE"/>
    <property type="match status" value="1"/>
</dbReference>
<dbReference type="STRING" id="146817.SAMN04488502_1011031"/>
<evidence type="ECO:0000256" key="1">
    <source>
        <dbReference type="ARBA" id="ARBA00023239"/>
    </source>
</evidence>
<dbReference type="InterPro" id="IPR032465">
    <property type="entry name" value="ACMSD"/>
</dbReference>
<name>A0A1G9NJH6_9FIRM</name>